<evidence type="ECO:0000313" key="10">
    <source>
        <dbReference type="Proteomes" id="UP000594262"/>
    </source>
</evidence>
<evidence type="ECO:0000256" key="7">
    <source>
        <dbReference type="SAM" id="Phobius"/>
    </source>
</evidence>
<dbReference type="GO" id="GO:0048278">
    <property type="term" value="P:vesicle docking"/>
    <property type="evidence" value="ECO:0007669"/>
    <property type="project" value="TreeGrafter"/>
</dbReference>
<evidence type="ECO:0000313" key="9">
    <source>
        <dbReference type="EnsemblMetazoa" id="CLYHEMP022747.1"/>
    </source>
</evidence>
<dbReference type="GO" id="GO:0006886">
    <property type="term" value="P:intracellular protein transport"/>
    <property type="evidence" value="ECO:0007669"/>
    <property type="project" value="InterPro"/>
</dbReference>
<dbReference type="InterPro" id="IPR006012">
    <property type="entry name" value="Syntaxin/epimorphin_CS"/>
</dbReference>
<dbReference type="SMART" id="SM00397">
    <property type="entry name" value="t_SNARE"/>
    <property type="match status" value="1"/>
</dbReference>
<proteinExistence type="inferred from homology"/>
<dbReference type="SMART" id="SM00503">
    <property type="entry name" value="SynN"/>
    <property type="match status" value="1"/>
</dbReference>
<keyword evidence="10" id="KW-1185">Reference proteome</keyword>
<dbReference type="EnsemblMetazoa" id="CLYHEMT022747.1">
    <property type="protein sequence ID" value="CLYHEMP022747.1"/>
    <property type="gene ID" value="CLYHEMG022747"/>
</dbReference>
<dbReference type="PROSITE" id="PS50192">
    <property type="entry name" value="T_SNARE"/>
    <property type="match status" value="1"/>
</dbReference>
<feature type="transmembrane region" description="Helical" evidence="7">
    <location>
        <begin position="278"/>
        <end position="300"/>
    </location>
</feature>
<reference evidence="9" key="1">
    <citation type="submission" date="2021-01" db="UniProtKB">
        <authorList>
            <consortium name="EnsemblMetazoa"/>
        </authorList>
    </citation>
    <scope>IDENTIFICATION</scope>
</reference>
<organism evidence="9 10">
    <name type="scientific">Clytia hemisphaerica</name>
    <dbReference type="NCBI Taxonomy" id="252671"/>
    <lineage>
        <taxon>Eukaryota</taxon>
        <taxon>Metazoa</taxon>
        <taxon>Cnidaria</taxon>
        <taxon>Hydrozoa</taxon>
        <taxon>Hydroidolina</taxon>
        <taxon>Leptothecata</taxon>
        <taxon>Obeliida</taxon>
        <taxon>Clytiidae</taxon>
        <taxon>Clytia</taxon>
    </lineage>
</organism>
<keyword evidence="5 7" id="KW-0472">Membrane</keyword>
<dbReference type="Gene3D" id="1.20.5.110">
    <property type="match status" value="1"/>
</dbReference>
<dbReference type="RefSeq" id="XP_066936515.1">
    <property type="nucleotide sequence ID" value="XM_067080414.1"/>
</dbReference>
<dbReference type="AlphaFoldDB" id="A0A7M6DQK6"/>
<evidence type="ECO:0000256" key="5">
    <source>
        <dbReference type="ARBA" id="ARBA00023136"/>
    </source>
</evidence>
<dbReference type="GO" id="GO:0031201">
    <property type="term" value="C:SNARE complex"/>
    <property type="evidence" value="ECO:0007669"/>
    <property type="project" value="TreeGrafter"/>
</dbReference>
<dbReference type="PROSITE" id="PS00914">
    <property type="entry name" value="SYNTAXIN"/>
    <property type="match status" value="1"/>
</dbReference>
<dbReference type="Proteomes" id="UP000594262">
    <property type="component" value="Unplaced"/>
</dbReference>
<keyword evidence="3 7" id="KW-0812">Transmembrane</keyword>
<dbReference type="InterPro" id="IPR010989">
    <property type="entry name" value="SNARE"/>
</dbReference>
<dbReference type="InterPro" id="IPR045242">
    <property type="entry name" value="Syntaxin"/>
</dbReference>
<dbReference type="InterPro" id="IPR000727">
    <property type="entry name" value="T_SNARE_dom"/>
</dbReference>
<evidence type="ECO:0000256" key="6">
    <source>
        <dbReference type="RuleBase" id="RU003858"/>
    </source>
</evidence>
<dbReference type="Pfam" id="PF05739">
    <property type="entry name" value="SNARE"/>
    <property type="match status" value="1"/>
</dbReference>
<dbReference type="GO" id="GO:0005886">
    <property type="term" value="C:plasma membrane"/>
    <property type="evidence" value="ECO:0007669"/>
    <property type="project" value="TreeGrafter"/>
</dbReference>
<dbReference type="PANTHER" id="PTHR19957:SF307">
    <property type="entry name" value="PROTEIN SSO1-RELATED"/>
    <property type="match status" value="1"/>
</dbReference>
<dbReference type="GO" id="GO:0005484">
    <property type="term" value="F:SNAP receptor activity"/>
    <property type="evidence" value="ECO:0007669"/>
    <property type="project" value="InterPro"/>
</dbReference>
<dbReference type="Pfam" id="PF00804">
    <property type="entry name" value="Syntaxin"/>
    <property type="match status" value="1"/>
</dbReference>
<dbReference type="OrthoDB" id="10255013at2759"/>
<dbReference type="GO" id="GO:0006906">
    <property type="term" value="P:vesicle fusion"/>
    <property type="evidence" value="ECO:0007669"/>
    <property type="project" value="TreeGrafter"/>
</dbReference>
<dbReference type="CDD" id="cd00179">
    <property type="entry name" value="SynN"/>
    <property type="match status" value="1"/>
</dbReference>
<feature type="domain" description="T-SNARE coiled-coil homology" evidence="8">
    <location>
        <begin position="204"/>
        <end position="266"/>
    </location>
</feature>
<comment type="subcellular location">
    <subcellularLocation>
        <location evidence="1">Membrane</location>
        <topology evidence="1">Single-pass type IV membrane protein</topology>
    </subcellularLocation>
</comment>
<dbReference type="GO" id="GO:0012505">
    <property type="term" value="C:endomembrane system"/>
    <property type="evidence" value="ECO:0007669"/>
    <property type="project" value="TreeGrafter"/>
</dbReference>
<sequence>MRDLMHKLEKKRGNVEITFDDIINDEALNEIESEDADLKDFFQKIEIIKEDIGIIKINITNVDKQQNVILTSTTITTEQETRELLDQTMADISKRSQRTKRLLKEIKEGVEEDQENGDNSSHCRMKRCQFNALSLEFMDNMTRYNAIQELFRAKSKSRIKRQLNITKKTEVSDEELEEMLENKEPINIFTQGIVTDTDDAKRRLKEVEDRHNDIIKLEKSVQELHSIFKDISILIDKQGDLIDHIETNVENATEYIASAIPKIHAAVRYKNKANRKKIMLFGVVGSIVLIIILVVVMKYAR</sequence>
<protein>
    <recommendedName>
        <fullName evidence="8">t-SNARE coiled-coil homology domain-containing protein</fullName>
    </recommendedName>
</protein>
<dbReference type="CDD" id="cd15848">
    <property type="entry name" value="SNARE_syntaxin1-like"/>
    <property type="match status" value="1"/>
</dbReference>
<evidence type="ECO:0000256" key="4">
    <source>
        <dbReference type="ARBA" id="ARBA00022989"/>
    </source>
</evidence>
<evidence type="ECO:0000259" key="8">
    <source>
        <dbReference type="PROSITE" id="PS50192"/>
    </source>
</evidence>
<evidence type="ECO:0000256" key="3">
    <source>
        <dbReference type="ARBA" id="ARBA00022692"/>
    </source>
</evidence>
<evidence type="ECO:0000256" key="1">
    <source>
        <dbReference type="ARBA" id="ARBA00004211"/>
    </source>
</evidence>
<dbReference type="SUPFAM" id="SSF47661">
    <property type="entry name" value="t-snare proteins"/>
    <property type="match status" value="1"/>
</dbReference>
<name>A0A7M6DQK6_9CNID</name>
<dbReference type="GO" id="GO:0000149">
    <property type="term" value="F:SNARE binding"/>
    <property type="evidence" value="ECO:0007669"/>
    <property type="project" value="TreeGrafter"/>
</dbReference>
<dbReference type="PANTHER" id="PTHR19957">
    <property type="entry name" value="SYNTAXIN"/>
    <property type="match status" value="1"/>
</dbReference>
<dbReference type="GeneID" id="136824244"/>
<dbReference type="GO" id="GO:0006887">
    <property type="term" value="P:exocytosis"/>
    <property type="evidence" value="ECO:0007669"/>
    <property type="project" value="TreeGrafter"/>
</dbReference>
<dbReference type="Gene3D" id="1.20.58.70">
    <property type="match status" value="1"/>
</dbReference>
<comment type="similarity">
    <text evidence="2 6">Belongs to the syntaxin family.</text>
</comment>
<dbReference type="InterPro" id="IPR006011">
    <property type="entry name" value="Syntaxin_N"/>
</dbReference>
<keyword evidence="4 7" id="KW-1133">Transmembrane helix</keyword>
<accession>A0A7M6DQK6</accession>
<evidence type="ECO:0000256" key="2">
    <source>
        <dbReference type="ARBA" id="ARBA00009063"/>
    </source>
</evidence>